<comment type="caution">
    <text evidence="1">The sequence shown here is derived from an EMBL/GenBank/DDBJ whole genome shotgun (WGS) entry which is preliminary data.</text>
</comment>
<reference evidence="1 2" key="1">
    <citation type="submission" date="2016-10" db="EMBL/GenBank/DDBJ databases">
        <title>Paenibacillus species isolates.</title>
        <authorList>
            <person name="Beno S.M."/>
        </authorList>
    </citation>
    <scope>NUCLEOTIDE SEQUENCE [LARGE SCALE GENOMIC DNA]</scope>
    <source>
        <strain evidence="1 2">FSL H7-0710</strain>
    </source>
</reference>
<organism evidence="1 2">
    <name type="scientific">Paenibacillus odorifer</name>
    <dbReference type="NCBI Taxonomy" id="189426"/>
    <lineage>
        <taxon>Bacteria</taxon>
        <taxon>Bacillati</taxon>
        <taxon>Bacillota</taxon>
        <taxon>Bacilli</taxon>
        <taxon>Bacillales</taxon>
        <taxon>Paenibacillaceae</taxon>
        <taxon>Paenibacillus</taxon>
    </lineage>
</organism>
<evidence type="ECO:0000313" key="2">
    <source>
        <dbReference type="Proteomes" id="UP000187439"/>
    </source>
</evidence>
<name>A0A1R0XQZ2_9BACL</name>
<sequence length="214" mass="24125">MNRKVLGLIAVIAAILIVLFSVRGFNEGDKEKDVVISVPEATEQQEVVASVDDNKEEIAESDEVKEDEAFVSAGVEEIQQLKEEASKENPLTEEQMIEIAQEQVENFYTLGMVNSEEELKAVAKKFYYYYEEGLKSAKEYYDPGVSKNLKIKYEQETVTKNGADTFTYVAITTPSADNIKTKKVDTFKQNITIDFKKGSEGTYKVIYLKADLIN</sequence>
<dbReference type="RefSeq" id="WP_076120590.1">
    <property type="nucleotide sequence ID" value="NZ_MPTC01000022.1"/>
</dbReference>
<gene>
    <name evidence="1" type="ORF">BSK52_21305</name>
</gene>
<accession>A0A1R0XQZ2</accession>
<evidence type="ECO:0000313" key="1">
    <source>
        <dbReference type="EMBL" id="OMD37534.1"/>
    </source>
</evidence>
<dbReference type="AlphaFoldDB" id="A0A1R0XQZ2"/>
<proteinExistence type="predicted"/>
<dbReference type="EMBL" id="MPTC01000022">
    <property type="protein sequence ID" value="OMD37534.1"/>
    <property type="molecule type" value="Genomic_DNA"/>
</dbReference>
<protein>
    <submittedName>
        <fullName evidence="1">Uncharacterized protein</fullName>
    </submittedName>
</protein>
<dbReference type="Proteomes" id="UP000187439">
    <property type="component" value="Unassembled WGS sequence"/>
</dbReference>